<dbReference type="GeneID" id="24106659"/>
<keyword evidence="3" id="KW-1185">Reference proteome</keyword>
<evidence type="ECO:0000256" key="1">
    <source>
        <dbReference type="SAM" id="MobiDB-lite"/>
    </source>
</evidence>
<reference evidence="3" key="1">
    <citation type="journal article" date="2013" name="Genome Announc.">
        <title>Draft genome sequence of the basidiomycetous yeast-like fungus Pseudozyma hubeiensis SY62, which produces an abundant amount of the biosurfactant mannosylerythritol lipids.</title>
        <authorList>
            <person name="Konishi M."/>
            <person name="Hatada Y."/>
            <person name="Horiuchi J."/>
        </authorList>
    </citation>
    <scope>NUCLEOTIDE SEQUENCE [LARGE SCALE GENOMIC DNA]</scope>
    <source>
        <strain evidence="3">SY62</strain>
    </source>
</reference>
<evidence type="ECO:0000313" key="2">
    <source>
        <dbReference type="EMBL" id="GAC93793.1"/>
    </source>
</evidence>
<sequence length="134" mass="14755">MMCSRQCSSSSAPDSSEKAVVSRYRCNAASWHRSVSGTGDRISFARSWIAVSSICGPKQIASSRHNVVPFCLASKSRTGRREDSVCGRAWNPESRTRPGSDSRRALPTPAYRSKAQLDGRNFLSRCPIETLIML</sequence>
<evidence type="ECO:0000313" key="3">
    <source>
        <dbReference type="Proteomes" id="UP000014071"/>
    </source>
</evidence>
<organism evidence="2 3">
    <name type="scientific">Pseudozyma hubeiensis (strain SY62)</name>
    <name type="common">Yeast</name>
    <dbReference type="NCBI Taxonomy" id="1305764"/>
    <lineage>
        <taxon>Eukaryota</taxon>
        <taxon>Fungi</taxon>
        <taxon>Dikarya</taxon>
        <taxon>Basidiomycota</taxon>
        <taxon>Ustilaginomycotina</taxon>
        <taxon>Ustilaginomycetes</taxon>
        <taxon>Ustilaginales</taxon>
        <taxon>Ustilaginaceae</taxon>
        <taxon>Pseudozyma</taxon>
    </lineage>
</organism>
<dbReference type="HOGENOM" id="CLU_1897133_0_0_1"/>
<feature type="compositionally biased region" description="Basic and acidic residues" evidence="1">
    <location>
        <begin position="94"/>
        <end position="104"/>
    </location>
</feature>
<dbReference type="RefSeq" id="XP_012187380.1">
    <property type="nucleotide sequence ID" value="XM_012331990.1"/>
</dbReference>
<gene>
    <name evidence="2" type="ORF">PHSY_001358</name>
</gene>
<proteinExistence type="predicted"/>
<feature type="region of interest" description="Disordered" evidence="1">
    <location>
        <begin position="83"/>
        <end position="106"/>
    </location>
</feature>
<name>R9NYE6_PSEHS</name>
<dbReference type="Proteomes" id="UP000014071">
    <property type="component" value="Unassembled WGS sequence"/>
</dbReference>
<accession>R9NYE6</accession>
<dbReference type="AlphaFoldDB" id="R9NYE6"/>
<dbReference type="EMBL" id="DF238778">
    <property type="protein sequence ID" value="GAC93793.1"/>
    <property type="molecule type" value="Genomic_DNA"/>
</dbReference>
<protein>
    <submittedName>
        <fullName evidence="2">Uncharacterized protein</fullName>
    </submittedName>
</protein>